<dbReference type="Pfam" id="PF01118">
    <property type="entry name" value="Semialdhyde_dh"/>
    <property type="match status" value="1"/>
</dbReference>
<keyword evidence="2 5" id="KW-0028">Amino-acid biosynthesis</keyword>
<comment type="pathway">
    <text evidence="5">Amino-acid biosynthesis; L-arginine biosynthesis; N(2)-acetyl-L-ornithine from L-glutamate: step 3/4.</text>
</comment>
<evidence type="ECO:0000256" key="3">
    <source>
        <dbReference type="ARBA" id="ARBA00022857"/>
    </source>
</evidence>
<comment type="catalytic activity">
    <reaction evidence="5">
        <text>N-acetyl-L-glutamate 5-semialdehyde + phosphate + NADP(+) = N-acetyl-L-glutamyl 5-phosphate + NADPH + H(+)</text>
        <dbReference type="Rhea" id="RHEA:21588"/>
        <dbReference type="ChEBI" id="CHEBI:15378"/>
        <dbReference type="ChEBI" id="CHEBI:29123"/>
        <dbReference type="ChEBI" id="CHEBI:43474"/>
        <dbReference type="ChEBI" id="CHEBI:57783"/>
        <dbReference type="ChEBI" id="CHEBI:57936"/>
        <dbReference type="ChEBI" id="CHEBI:58349"/>
        <dbReference type="EC" id="1.2.1.38"/>
    </reaction>
</comment>
<dbReference type="PANTHER" id="PTHR32338">
    <property type="entry name" value="N-ACETYL-GAMMA-GLUTAMYL-PHOSPHATE REDUCTASE, CHLOROPLASTIC-RELATED-RELATED"/>
    <property type="match status" value="1"/>
</dbReference>
<evidence type="ECO:0000259" key="6">
    <source>
        <dbReference type="SMART" id="SM00859"/>
    </source>
</evidence>
<evidence type="ECO:0000256" key="2">
    <source>
        <dbReference type="ARBA" id="ARBA00022605"/>
    </source>
</evidence>
<dbReference type="NCBIfam" id="TIGR01850">
    <property type="entry name" value="argC"/>
    <property type="match status" value="1"/>
</dbReference>
<sequence>MTHKIAILGASGYTGAELVRLISQHPSFEIAALSADRKAGMEMSQVFPHLRHLEMPTLCKIGEIDFSQVDLCFCALPHKTSQEVIAALPKTLKIVDLSADFRLRDPAAYEKWYGNPHSALEQQSESVYGLTEFYRNDIAAARLVAGTGCNAATGQFALRPLIADGVIDLDEIILDLKCAVSGAGRALKEGLLHAELSEGYNAYAIGGTHRHLGEFDQEFSKVAGREVKVQFTPHLMPANRGILATAYVKGDAQQIHECLAAAYTGEPFIEVLPFGEAPSTHHVRGSNFCHIGVAADRIEGRAIVIAALDNLTKGSSGQALQNANLMLGEDETSGLMMAPLFP</sequence>
<comment type="function">
    <text evidence="5">Catalyzes the NADPH-dependent reduction of N-acetyl-5-glutamyl phosphate to yield N-acetyl-L-glutamate 5-semialdehyde.</text>
</comment>
<dbReference type="PANTHER" id="PTHR32338:SF10">
    <property type="entry name" value="N-ACETYL-GAMMA-GLUTAMYL-PHOSPHATE REDUCTASE, CHLOROPLASTIC-RELATED"/>
    <property type="match status" value="1"/>
</dbReference>
<dbReference type="InterPro" id="IPR036291">
    <property type="entry name" value="NAD(P)-bd_dom_sf"/>
</dbReference>
<dbReference type="RefSeq" id="WP_138165077.1">
    <property type="nucleotide sequence ID" value="NZ_VAUA01000013.1"/>
</dbReference>
<evidence type="ECO:0000313" key="7">
    <source>
        <dbReference type="EMBL" id="TLP56436.1"/>
    </source>
</evidence>
<comment type="subcellular location">
    <subcellularLocation>
        <location evidence="5">Cytoplasm</location>
    </subcellularLocation>
</comment>
<dbReference type="CDD" id="cd17895">
    <property type="entry name" value="AGPR_1_N"/>
    <property type="match status" value="1"/>
</dbReference>
<accession>A0ABY2UT41</accession>
<comment type="similarity">
    <text evidence="5">Belongs to the NAGSA dehydrogenase family. Type 1 subfamily.</text>
</comment>
<gene>
    <name evidence="5" type="primary">argC</name>
    <name evidence="7" type="ORF">FEE96_20920</name>
</gene>
<feature type="domain" description="Semialdehyde dehydrogenase NAD-binding" evidence="6">
    <location>
        <begin position="4"/>
        <end position="141"/>
    </location>
</feature>
<organism evidence="7 8">
    <name type="scientific">Parasedimentitalea maritima</name>
    <dbReference type="NCBI Taxonomy" id="2578117"/>
    <lineage>
        <taxon>Bacteria</taxon>
        <taxon>Pseudomonadati</taxon>
        <taxon>Pseudomonadota</taxon>
        <taxon>Alphaproteobacteria</taxon>
        <taxon>Rhodobacterales</taxon>
        <taxon>Paracoccaceae</taxon>
        <taxon>Parasedimentitalea</taxon>
    </lineage>
</organism>
<proteinExistence type="inferred from homology"/>
<dbReference type="HAMAP" id="MF_00150">
    <property type="entry name" value="ArgC_type1"/>
    <property type="match status" value="1"/>
</dbReference>
<keyword evidence="4 5" id="KW-0560">Oxidoreductase</keyword>
<dbReference type="Pfam" id="PF22698">
    <property type="entry name" value="Semialdhyde_dhC_1"/>
    <property type="match status" value="1"/>
</dbReference>
<keyword evidence="8" id="KW-1185">Reference proteome</keyword>
<protein>
    <recommendedName>
        <fullName evidence="5">N-acetyl-gamma-glutamyl-phosphate reductase</fullName>
        <shortName evidence="5">AGPR</shortName>
        <ecNumber evidence="5">1.2.1.38</ecNumber>
    </recommendedName>
    <alternativeName>
        <fullName evidence="5">N-acetyl-glutamate semialdehyde dehydrogenase</fullName>
        <shortName evidence="5">NAGSA dehydrogenase</shortName>
    </alternativeName>
</protein>
<comment type="caution">
    <text evidence="7">The sequence shown here is derived from an EMBL/GenBank/DDBJ whole genome shotgun (WGS) entry which is preliminary data.</text>
</comment>
<evidence type="ECO:0000313" key="8">
    <source>
        <dbReference type="Proteomes" id="UP000305041"/>
    </source>
</evidence>
<dbReference type="GO" id="GO:0003942">
    <property type="term" value="F:N-acetyl-gamma-glutamyl-phosphate reductase activity"/>
    <property type="evidence" value="ECO:0007669"/>
    <property type="project" value="UniProtKB-EC"/>
</dbReference>
<feature type="active site" evidence="5">
    <location>
        <position position="149"/>
    </location>
</feature>
<dbReference type="CDD" id="cd23934">
    <property type="entry name" value="AGPR_1_C"/>
    <property type="match status" value="1"/>
</dbReference>
<dbReference type="InterPro" id="IPR050085">
    <property type="entry name" value="AGPR"/>
</dbReference>
<keyword evidence="1 5" id="KW-0055">Arginine biosynthesis</keyword>
<name>A0ABY2UT41_9RHOB</name>
<dbReference type="SMART" id="SM00859">
    <property type="entry name" value="Semialdhyde_dh"/>
    <property type="match status" value="1"/>
</dbReference>
<dbReference type="SUPFAM" id="SSF55347">
    <property type="entry name" value="Glyceraldehyde-3-phosphate dehydrogenase-like, C-terminal domain"/>
    <property type="match status" value="1"/>
</dbReference>
<evidence type="ECO:0000256" key="5">
    <source>
        <dbReference type="HAMAP-Rule" id="MF_00150"/>
    </source>
</evidence>
<dbReference type="SUPFAM" id="SSF51735">
    <property type="entry name" value="NAD(P)-binding Rossmann-fold domains"/>
    <property type="match status" value="1"/>
</dbReference>
<keyword evidence="5" id="KW-0963">Cytoplasm</keyword>
<dbReference type="Gene3D" id="3.30.360.10">
    <property type="entry name" value="Dihydrodipicolinate Reductase, domain 2"/>
    <property type="match status" value="1"/>
</dbReference>
<dbReference type="Proteomes" id="UP000305041">
    <property type="component" value="Unassembled WGS sequence"/>
</dbReference>
<dbReference type="InterPro" id="IPR000534">
    <property type="entry name" value="Semialdehyde_DH_NAD-bd"/>
</dbReference>
<dbReference type="EC" id="1.2.1.38" evidence="5"/>
<dbReference type="InterPro" id="IPR000706">
    <property type="entry name" value="AGPR_type-1"/>
</dbReference>
<dbReference type="InterPro" id="IPR058924">
    <property type="entry name" value="AGPR_dimerisation_dom"/>
</dbReference>
<dbReference type="EMBL" id="VAUA01000013">
    <property type="protein sequence ID" value="TLP56436.1"/>
    <property type="molecule type" value="Genomic_DNA"/>
</dbReference>
<keyword evidence="3 5" id="KW-0521">NADP</keyword>
<evidence type="ECO:0000256" key="1">
    <source>
        <dbReference type="ARBA" id="ARBA00022571"/>
    </source>
</evidence>
<evidence type="ECO:0000256" key="4">
    <source>
        <dbReference type="ARBA" id="ARBA00023002"/>
    </source>
</evidence>
<reference evidence="7 8" key="1">
    <citation type="submission" date="2019-05" db="EMBL/GenBank/DDBJ databases">
        <title>Draft genome sequence of Pelagicola sp. DSW4-44.</title>
        <authorList>
            <person name="Oh J."/>
        </authorList>
    </citation>
    <scope>NUCLEOTIDE SEQUENCE [LARGE SCALE GENOMIC DNA]</scope>
    <source>
        <strain evidence="7 8">DSW4-44</strain>
    </source>
</reference>
<dbReference type="Gene3D" id="3.40.50.720">
    <property type="entry name" value="NAD(P)-binding Rossmann-like Domain"/>
    <property type="match status" value="1"/>
</dbReference>